<dbReference type="EMBL" id="JAFNEN010000160">
    <property type="protein sequence ID" value="KAG8191412.1"/>
    <property type="molecule type" value="Genomic_DNA"/>
</dbReference>
<organism evidence="1 2">
    <name type="scientific">Oedothorax gibbosus</name>
    <dbReference type="NCBI Taxonomy" id="931172"/>
    <lineage>
        <taxon>Eukaryota</taxon>
        <taxon>Metazoa</taxon>
        <taxon>Ecdysozoa</taxon>
        <taxon>Arthropoda</taxon>
        <taxon>Chelicerata</taxon>
        <taxon>Arachnida</taxon>
        <taxon>Araneae</taxon>
        <taxon>Araneomorphae</taxon>
        <taxon>Entelegynae</taxon>
        <taxon>Araneoidea</taxon>
        <taxon>Linyphiidae</taxon>
        <taxon>Erigoninae</taxon>
        <taxon>Oedothorax</taxon>
    </lineage>
</organism>
<gene>
    <name evidence="1" type="ORF">JTE90_010587</name>
</gene>
<accession>A0AAV6V3R2</accession>
<reference evidence="1 2" key="1">
    <citation type="journal article" date="2022" name="Nat. Ecol. Evol.">
        <title>A masculinizing supergene underlies an exaggerated male reproductive morph in a spider.</title>
        <authorList>
            <person name="Hendrickx F."/>
            <person name="De Corte Z."/>
            <person name="Sonet G."/>
            <person name="Van Belleghem S.M."/>
            <person name="Kostlbacher S."/>
            <person name="Vangestel C."/>
        </authorList>
    </citation>
    <scope>NUCLEOTIDE SEQUENCE [LARGE SCALE GENOMIC DNA]</scope>
    <source>
        <strain evidence="1">W744_W776</strain>
    </source>
</reference>
<proteinExistence type="predicted"/>
<keyword evidence="2" id="KW-1185">Reference proteome</keyword>
<evidence type="ECO:0000313" key="1">
    <source>
        <dbReference type="EMBL" id="KAG8191412.1"/>
    </source>
</evidence>
<dbReference type="Proteomes" id="UP000827092">
    <property type="component" value="Unassembled WGS sequence"/>
</dbReference>
<sequence length="91" mass="9737">MEASGLLRPDTPKQQHGAPDFVCVGQSVQVPSGEALTCSRSLHAVGKSFVPLLCCDVNCLLPVPEDSCKTVSPPLAVRNTHPKNNNLLFRV</sequence>
<dbReference type="AlphaFoldDB" id="A0AAV6V3R2"/>
<comment type="caution">
    <text evidence="1">The sequence shown here is derived from an EMBL/GenBank/DDBJ whole genome shotgun (WGS) entry which is preliminary data.</text>
</comment>
<evidence type="ECO:0000313" key="2">
    <source>
        <dbReference type="Proteomes" id="UP000827092"/>
    </source>
</evidence>
<name>A0AAV6V3R2_9ARAC</name>
<protein>
    <submittedName>
        <fullName evidence="1">Uncharacterized protein</fullName>
    </submittedName>
</protein>